<gene>
    <name evidence="2" type="ORF">PanWU01x14_280390</name>
</gene>
<accession>A0A2P5B1J6</accession>
<evidence type="ECO:0000313" key="2">
    <source>
        <dbReference type="EMBL" id="PON42645.1"/>
    </source>
</evidence>
<evidence type="ECO:0000256" key="1">
    <source>
        <dbReference type="SAM" id="MobiDB-lite"/>
    </source>
</evidence>
<reference evidence="3" key="1">
    <citation type="submission" date="2016-06" db="EMBL/GenBank/DDBJ databases">
        <title>Parallel loss of symbiosis genes in relatives of nitrogen-fixing non-legume Parasponia.</title>
        <authorList>
            <person name="Van Velzen R."/>
            <person name="Holmer R."/>
            <person name="Bu F."/>
            <person name="Rutten L."/>
            <person name="Van Zeijl A."/>
            <person name="Liu W."/>
            <person name="Santuari L."/>
            <person name="Cao Q."/>
            <person name="Sharma T."/>
            <person name="Shen D."/>
            <person name="Roswanjaya Y."/>
            <person name="Wardhani T."/>
            <person name="Kalhor M.S."/>
            <person name="Jansen J."/>
            <person name="Van den Hoogen J."/>
            <person name="Gungor B."/>
            <person name="Hartog M."/>
            <person name="Hontelez J."/>
            <person name="Verver J."/>
            <person name="Yang W.-C."/>
            <person name="Schijlen E."/>
            <person name="Repin R."/>
            <person name="Schilthuizen M."/>
            <person name="Schranz E."/>
            <person name="Heidstra R."/>
            <person name="Miyata K."/>
            <person name="Fedorova E."/>
            <person name="Kohlen W."/>
            <person name="Bisseling T."/>
            <person name="Smit S."/>
            <person name="Geurts R."/>
        </authorList>
    </citation>
    <scope>NUCLEOTIDE SEQUENCE [LARGE SCALE GENOMIC DNA]</scope>
    <source>
        <strain evidence="3">cv. WU1-14</strain>
    </source>
</reference>
<feature type="region of interest" description="Disordered" evidence="1">
    <location>
        <begin position="1"/>
        <end position="23"/>
    </location>
</feature>
<protein>
    <submittedName>
        <fullName evidence="2">Uncharacterized protein</fullName>
    </submittedName>
</protein>
<organism evidence="2 3">
    <name type="scientific">Parasponia andersonii</name>
    <name type="common">Sponia andersonii</name>
    <dbReference type="NCBI Taxonomy" id="3476"/>
    <lineage>
        <taxon>Eukaryota</taxon>
        <taxon>Viridiplantae</taxon>
        <taxon>Streptophyta</taxon>
        <taxon>Embryophyta</taxon>
        <taxon>Tracheophyta</taxon>
        <taxon>Spermatophyta</taxon>
        <taxon>Magnoliopsida</taxon>
        <taxon>eudicotyledons</taxon>
        <taxon>Gunneridae</taxon>
        <taxon>Pentapetalae</taxon>
        <taxon>rosids</taxon>
        <taxon>fabids</taxon>
        <taxon>Rosales</taxon>
        <taxon>Cannabaceae</taxon>
        <taxon>Parasponia</taxon>
    </lineage>
</organism>
<feature type="region of interest" description="Disordered" evidence="1">
    <location>
        <begin position="63"/>
        <end position="94"/>
    </location>
</feature>
<dbReference type="EMBL" id="JXTB01000387">
    <property type="protein sequence ID" value="PON42645.1"/>
    <property type="molecule type" value="Genomic_DNA"/>
</dbReference>
<dbReference type="Proteomes" id="UP000237105">
    <property type="component" value="Unassembled WGS sequence"/>
</dbReference>
<comment type="caution">
    <text evidence="2">The sequence shown here is derived from an EMBL/GenBank/DDBJ whole genome shotgun (WGS) entry which is preliminary data.</text>
</comment>
<dbReference type="AlphaFoldDB" id="A0A2P5B1J6"/>
<proteinExistence type="predicted"/>
<feature type="compositionally biased region" description="Basic and acidic residues" evidence="1">
    <location>
        <begin position="76"/>
        <end position="94"/>
    </location>
</feature>
<sequence length="94" mass="10655">MEQILDIVPGTRDSVGPHHIDPDVNKSNFSEVAIAFKGCLYPNFTGRPPSLKPSKAHIRREIVKASSSKLPSLDQGYRRREQQRSERKLTASRR</sequence>
<keyword evidence="3" id="KW-1185">Reference proteome</keyword>
<evidence type="ECO:0000313" key="3">
    <source>
        <dbReference type="Proteomes" id="UP000237105"/>
    </source>
</evidence>
<name>A0A2P5B1J6_PARAD</name>